<dbReference type="PROSITE" id="PS50088">
    <property type="entry name" value="ANK_REPEAT"/>
    <property type="match status" value="2"/>
</dbReference>
<dbReference type="SUPFAM" id="SSF48403">
    <property type="entry name" value="Ankyrin repeat"/>
    <property type="match status" value="1"/>
</dbReference>
<accession>A0A1V6RTT3</accession>
<proteinExistence type="predicted"/>
<keyword evidence="1" id="KW-0677">Repeat</keyword>
<dbReference type="InterPro" id="IPR050745">
    <property type="entry name" value="Multifunctional_regulatory"/>
</dbReference>
<evidence type="ECO:0000256" key="3">
    <source>
        <dbReference type="PROSITE-ProRule" id="PRU00023"/>
    </source>
</evidence>
<dbReference type="STRING" id="29845.A0A1V6RTT3"/>
<sequence length="498" mass="56203">MISHHHRQPLQPSEKAEILSDNMTKSNITSLPSLPAEAIRLSNLLEAFFQEEKSWTGLLLPDQRVLITFIAQNYDTRSTPNKSATQSDNGPAYYPRTWRRKKHQVKKAIQRTVDLASSLLERSWRSQLGAKSLLDLPAELMLLIERELSDNELYNLCRANRDLYHFLGAYLCRRGIQDLRAFERSLERNKKESFIKAIEVLSDVSETALWSASKQLNEHDEWKSVTNCLKWEADPNHRFEDGVLWMRDPIKSSTAYYPSWDLENTQKQQARAYRHVKLLLAYGADPNSVGSLSVMDSMLHLACLHYQPKIGQALLQAGADPSAKDAHGRTPLGMVFVGCQFKSSNPDTTLLEFLLADPRIKLDERDNYGCTPLGIAMGCNSTSPIVLRFTERVVRMPDEVDINSQDNQGRTPLCYCIATNKDSGTLEYLLELKRLDVNKQTNTGQTALLKAIDVGNREVIKMLAKAGANPDIGMSEGETARQQILAAGIRVKWKTCPV</sequence>
<evidence type="ECO:0000256" key="2">
    <source>
        <dbReference type="ARBA" id="ARBA00023043"/>
    </source>
</evidence>
<dbReference type="PANTHER" id="PTHR24189:SF50">
    <property type="entry name" value="ANKYRIN REPEAT AND SOCS BOX PROTEIN 2"/>
    <property type="match status" value="1"/>
</dbReference>
<feature type="repeat" description="ANK" evidence="3">
    <location>
        <begin position="443"/>
        <end position="475"/>
    </location>
</feature>
<comment type="caution">
    <text evidence="4">The sequence shown here is derived from an EMBL/GenBank/DDBJ whole genome shotgun (WGS) entry which is preliminary data.</text>
</comment>
<dbReference type="Proteomes" id="UP000191518">
    <property type="component" value="Unassembled WGS sequence"/>
</dbReference>
<dbReference type="SMART" id="SM00248">
    <property type="entry name" value="ANK"/>
    <property type="match status" value="3"/>
</dbReference>
<dbReference type="Gene3D" id="1.25.40.20">
    <property type="entry name" value="Ankyrin repeat-containing domain"/>
    <property type="match status" value="1"/>
</dbReference>
<keyword evidence="5" id="KW-1185">Reference proteome</keyword>
<organism evidence="4 5">
    <name type="scientific">Penicillium vulpinum</name>
    <dbReference type="NCBI Taxonomy" id="29845"/>
    <lineage>
        <taxon>Eukaryota</taxon>
        <taxon>Fungi</taxon>
        <taxon>Dikarya</taxon>
        <taxon>Ascomycota</taxon>
        <taxon>Pezizomycotina</taxon>
        <taxon>Eurotiomycetes</taxon>
        <taxon>Eurotiomycetidae</taxon>
        <taxon>Eurotiales</taxon>
        <taxon>Aspergillaceae</taxon>
        <taxon>Penicillium</taxon>
    </lineage>
</organism>
<gene>
    <name evidence="4" type="ORF">PENVUL_c029G02307</name>
</gene>
<dbReference type="Pfam" id="PF12796">
    <property type="entry name" value="Ank_2"/>
    <property type="match status" value="1"/>
</dbReference>
<keyword evidence="2 3" id="KW-0040">ANK repeat</keyword>
<dbReference type="InterPro" id="IPR002110">
    <property type="entry name" value="Ankyrin_rpt"/>
</dbReference>
<dbReference type="PANTHER" id="PTHR24189">
    <property type="entry name" value="MYOTROPHIN"/>
    <property type="match status" value="1"/>
</dbReference>
<name>A0A1V6RTT3_9EURO</name>
<evidence type="ECO:0000313" key="4">
    <source>
        <dbReference type="EMBL" id="OQE04904.1"/>
    </source>
</evidence>
<dbReference type="EMBL" id="MDYP01000029">
    <property type="protein sequence ID" value="OQE04904.1"/>
    <property type="molecule type" value="Genomic_DNA"/>
</dbReference>
<reference evidence="5" key="1">
    <citation type="journal article" date="2017" name="Nat. Microbiol.">
        <title>Global analysis of biosynthetic gene clusters reveals vast potential of secondary metabolite production in Penicillium species.</title>
        <authorList>
            <person name="Nielsen J.C."/>
            <person name="Grijseels S."/>
            <person name="Prigent S."/>
            <person name="Ji B."/>
            <person name="Dainat J."/>
            <person name="Nielsen K.F."/>
            <person name="Frisvad J.C."/>
            <person name="Workman M."/>
            <person name="Nielsen J."/>
        </authorList>
    </citation>
    <scope>NUCLEOTIDE SEQUENCE [LARGE SCALE GENOMIC DNA]</scope>
    <source>
        <strain evidence="5">IBT 29486</strain>
    </source>
</reference>
<evidence type="ECO:0000256" key="1">
    <source>
        <dbReference type="ARBA" id="ARBA00022737"/>
    </source>
</evidence>
<dbReference type="AlphaFoldDB" id="A0A1V6RTT3"/>
<evidence type="ECO:0000313" key="5">
    <source>
        <dbReference type="Proteomes" id="UP000191518"/>
    </source>
</evidence>
<dbReference type="InterPro" id="IPR036770">
    <property type="entry name" value="Ankyrin_rpt-contain_sf"/>
</dbReference>
<feature type="repeat" description="ANK" evidence="3">
    <location>
        <begin position="294"/>
        <end position="326"/>
    </location>
</feature>
<dbReference type="PROSITE" id="PS50297">
    <property type="entry name" value="ANK_REP_REGION"/>
    <property type="match status" value="1"/>
</dbReference>
<protein>
    <submittedName>
        <fullName evidence="4">Uncharacterized protein</fullName>
    </submittedName>
</protein>